<feature type="transmembrane region" description="Helical" evidence="2">
    <location>
        <begin position="149"/>
        <end position="171"/>
    </location>
</feature>
<sequence length="173" mass="18839">MSGRGSWWGPPPGLALGRGAPPSRATSAPWRRRACIWRTRARRARGASITIFAELMRYHTAQSAETTISPKDSLESNDTENLEEQAQPKVVETPFVSAGLTTTTAQSRSQTTGLAIFLADLVLLEIAWANIFMVKLIVRALATEMTISLGIVVVSCLMMCQFPLGIAWTYLAG</sequence>
<dbReference type="EMBL" id="CAUYUJ010017436">
    <property type="protein sequence ID" value="CAK0874805.1"/>
    <property type="molecule type" value="Genomic_DNA"/>
</dbReference>
<comment type="caution">
    <text evidence="3">The sequence shown here is derived from an EMBL/GenBank/DDBJ whole genome shotgun (WGS) entry which is preliminary data.</text>
</comment>
<accession>A0ABN9VQY7</accession>
<protein>
    <recommendedName>
        <fullName evidence="5">Transmembrane protein 107</fullName>
    </recommendedName>
</protein>
<feature type="region of interest" description="Disordered" evidence="1">
    <location>
        <begin position="1"/>
        <end position="27"/>
    </location>
</feature>
<evidence type="ECO:0000313" key="3">
    <source>
        <dbReference type="EMBL" id="CAK0874805.1"/>
    </source>
</evidence>
<proteinExistence type="predicted"/>
<feature type="transmembrane region" description="Helical" evidence="2">
    <location>
        <begin position="114"/>
        <end position="137"/>
    </location>
</feature>
<keyword evidence="2" id="KW-0812">Transmembrane</keyword>
<organism evidence="3 4">
    <name type="scientific">Prorocentrum cordatum</name>
    <dbReference type="NCBI Taxonomy" id="2364126"/>
    <lineage>
        <taxon>Eukaryota</taxon>
        <taxon>Sar</taxon>
        <taxon>Alveolata</taxon>
        <taxon>Dinophyceae</taxon>
        <taxon>Prorocentrales</taxon>
        <taxon>Prorocentraceae</taxon>
        <taxon>Prorocentrum</taxon>
    </lineage>
</organism>
<evidence type="ECO:0000256" key="1">
    <source>
        <dbReference type="SAM" id="MobiDB-lite"/>
    </source>
</evidence>
<keyword evidence="2" id="KW-0472">Membrane</keyword>
<reference evidence="3" key="1">
    <citation type="submission" date="2023-10" db="EMBL/GenBank/DDBJ databases">
        <authorList>
            <person name="Chen Y."/>
            <person name="Shah S."/>
            <person name="Dougan E. K."/>
            <person name="Thang M."/>
            <person name="Chan C."/>
        </authorList>
    </citation>
    <scope>NUCLEOTIDE SEQUENCE [LARGE SCALE GENOMIC DNA]</scope>
</reference>
<name>A0ABN9VQY7_9DINO</name>
<keyword evidence="4" id="KW-1185">Reference proteome</keyword>
<feature type="compositionally biased region" description="Low complexity" evidence="1">
    <location>
        <begin position="1"/>
        <end position="23"/>
    </location>
</feature>
<keyword evidence="2" id="KW-1133">Transmembrane helix</keyword>
<gene>
    <name evidence="3" type="ORF">PCOR1329_LOCUS59602</name>
</gene>
<evidence type="ECO:0000313" key="4">
    <source>
        <dbReference type="Proteomes" id="UP001189429"/>
    </source>
</evidence>
<evidence type="ECO:0000256" key="2">
    <source>
        <dbReference type="SAM" id="Phobius"/>
    </source>
</evidence>
<evidence type="ECO:0008006" key="5">
    <source>
        <dbReference type="Google" id="ProtNLM"/>
    </source>
</evidence>
<feature type="region of interest" description="Disordered" evidence="1">
    <location>
        <begin position="64"/>
        <end position="86"/>
    </location>
</feature>
<dbReference type="Proteomes" id="UP001189429">
    <property type="component" value="Unassembled WGS sequence"/>
</dbReference>